<evidence type="ECO:0000256" key="4">
    <source>
        <dbReference type="ARBA" id="ARBA00023136"/>
    </source>
</evidence>
<dbReference type="PANTHER" id="PTHR48021:SF33">
    <property type="entry name" value="AT22075P-RELATED"/>
    <property type="match status" value="1"/>
</dbReference>
<dbReference type="Proteomes" id="UP000814243">
    <property type="component" value="Unassembled WGS sequence"/>
</dbReference>
<feature type="transmembrane region" description="Helical" evidence="6">
    <location>
        <begin position="76"/>
        <end position="97"/>
    </location>
</feature>
<name>A0A922MNG1_SPOEX</name>
<dbReference type="PROSITE" id="PS00217">
    <property type="entry name" value="SUGAR_TRANSPORT_2"/>
    <property type="match status" value="1"/>
</dbReference>
<evidence type="ECO:0000256" key="5">
    <source>
        <dbReference type="SAM" id="Coils"/>
    </source>
</evidence>
<feature type="transmembrane region" description="Helical" evidence="6">
    <location>
        <begin position="20"/>
        <end position="39"/>
    </location>
</feature>
<feature type="transmembrane region" description="Helical" evidence="6">
    <location>
        <begin position="51"/>
        <end position="70"/>
    </location>
</feature>
<feature type="transmembrane region" description="Helical" evidence="6">
    <location>
        <begin position="109"/>
        <end position="131"/>
    </location>
</feature>
<evidence type="ECO:0000256" key="2">
    <source>
        <dbReference type="ARBA" id="ARBA00022692"/>
    </source>
</evidence>
<dbReference type="InterPro" id="IPR050549">
    <property type="entry name" value="MFS_Trehalose_Transporter"/>
</dbReference>
<keyword evidence="5" id="KW-0175">Coiled coil</keyword>
<dbReference type="Gene3D" id="1.20.1250.20">
    <property type="entry name" value="MFS general substrate transporter like domains"/>
    <property type="match status" value="1"/>
</dbReference>
<dbReference type="Pfam" id="PF00083">
    <property type="entry name" value="Sugar_tr"/>
    <property type="match status" value="1"/>
</dbReference>
<proteinExistence type="predicted"/>
<comment type="caution">
    <text evidence="8">The sequence shown here is derived from an EMBL/GenBank/DDBJ whole genome shotgun (WGS) entry which is preliminary data.</text>
</comment>
<dbReference type="InterPro" id="IPR036259">
    <property type="entry name" value="MFS_trans_sf"/>
</dbReference>
<dbReference type="InterPro" id="IPR005828">
    <property type="entry name" value="MFS_sugar_transport-like"/>
</dbReference>
<gene>
    <name evidence="8" type="ORF">HF086_005373</name>
</gene>
<dbReference type="SUPFAM" id="SSF103473">
    <property type="entry name" value="MFS general substrate transporter"/>
    <property type="match status" value="1"/>
</dbReference>
<evidence type="ECO:0000256" key="1">
    <source>
        <dbReference type="ARBA" id="ARBA00004141"/>
    </source>
</evidence>
<evidence type="ECO:0000259" key="7">
    <source>
        <dbReference type="PROSITE" id="PS50850"/>
    </source>
</evidence>
<evidence type="ECO:0000313" key="8">
    <source>
        <dbReference type="EMBL" id="KAH9639688.1"/>
    </source>
</evidence>
<protein>
    <recommendedName>
        <fullName evidence="7">Major facilitator superfamily (MFS) profile domain-containing protein</fullName>
    </recommendedName>
</protein>
<dbReference type="AlphaFoldDB" id="A0A922MNG1"/>
<keyword evidence="4 6" id="KW-0472">Membrane</keyword>
<evidence type="ECO:0000256" key="6">
    <source>
        <dbReference type="SAM" id="Phobius"/>
    </source>
</evidence>
<accession>A0A922MNG1</accession>
<comment type="subcellular location">
    <subcellularLocation>
        <location evidence="1">Membrane</location>
        <topology evidence="1">Multi-pass membrane protein</topology>
    </subcellularLocation>
</comment>
<dbReference type="InterPro" id="IPR020846">
    <property type="entry name" value="MFS_dom"/>
</dbReference>
<dbReference type="PANTHER" id="PTHR48021">
    <property type="match status" value="1"/>
</dbReference>
<dbReference type="InterPro" id="IPR005829">
    <property type="entry name" value="Sugar_transporter_CS"/>
</dbReference>
<sequence length="217" mass="23717">MGPLLKSELTPAQEPLSDSDISWMAAALPLAAICGIPFFSYASDRYGRKICVILVSLLSCISWTIKLTAVLSPALISARVIAGLAAGGCFVVVPVYLKEISEDTLRGALGSLNMTMCKLGVIFVYAVGMATSYQVNQAVYLAVAAVHVIVFCFMPESPNYLLKIGEEKKAAKTISWLRSLNRDHNQVVEELLKLKDEQRQFEETNRVSLLSVGKVRM</sequence>
<dbReference type="EMBL" id="JACEFF010000315">
    <property type="protein sequence ID" value="KAH9639688.1"/>
    <property type="molecule type" value="Genomic_DNA"/>
</dbReference>
<dbReference type="GO" id="GO:0022857">
    <property type="term" value="F:transmembrane transporter activity"/>
    <property type="evidence" value="ECO:0007669"/>
    <property type="project" value="InterPro"/>
</dbReference>
<keyword evidence="3 6" id="KW-1133">Transmembrane helix</keyword>
<evidence type="ECO:0000256" key="3">
    <source>
        <dbReference type="ARBA" id="ARBA00022989"/>
    </source>
</evidence>
<feature type="transmembrane region" description="Helical" evidence="6">
    <location>
        <begin position="137"/>
        <end position="154"/>
    </location>
</feature>
<organism evidence="8 9">
    <name type="scientific">Spodoptera exigua</name>
    <name type="common">Beet armyworm</name>
    <name type="synonym">Noctua fulgens</name>
    <dbReference type="NCBI Taxonomy" id="7107"/>
    <lineage>
        <taxon>Eukaryota</taxon>
        <taxon>Metazoa</taxon>
        <taxon>Ecdysozoa</taxon>
        <taxon>Arthropoda</taxon>
        <taxon>Hexapoda</taxon>
        <taxon>Insecta</taxon>
        <taxon>Pterygota</taxon>
        <taxon>Neoptera</taxon>
        <taxon>Endopterygota</taxon>
        <taxon>Lepidoptera</taxon>
        <taxon>Glossata</taxon>
        <taxon>Ditrysia</taxon>
        <taxon>Noctuoidea</taxon>
        <taxon>Noctuidae</taxon>
        <taxon>Amphipyrinae</taxon>
        <taxon>Spodoptera</taxon>
    </lineage>
</organism>
<evidence type="ECO:0000313" key="9">
    <source>
        <dbReference type="Proteomes" id="UP000814243"/>
    </source>
</evidence>
<dbReference type="GO" id="GO:0016020">
    <property type="term" value="C:membrane"/>
    <property type="evidence" value="ECO:0007669"/>
    <property type="project" value="UniProtKB-SubCell"/>
</dbReference>
<dbReference type="PROSITE" id="PS50850">
    <property type="entry name" value="MFS"/>
    <property type="match status" value="1"/>
</dbReference>
<feature type="coiled-coil region" evidence="5">
    <location>
        <begin position="177"/>
        <end position="204"/>
    </location>
</feature>
<reference evidence="8" key="1">
    <citation type="journal article" date="2021" name="G3 (Bethesda)">
        <title>Genome and transcriptome analysis of the beet armyworm Spodoptera exigua reveals targets for pest control. .</title>
        <authorList>
            <person name="Simon S."/>
            <person name="Breeschoten T."/>
            <person name="Jansen H.J."/>
            <person name="Dirks R.P."/>
            <person name="Schranz M.E."/>
            <person name="Ros V.I.D."/>
        </authorList>
    </citation>
    <scope>NUCLEOTIDE SEQUENCE</scope>
    <source>
        <strain evidence="8">TB_SE_WUR_2020</strain>
    </source>
</reference>
<feature type="domain" description="Major facilitator superfamily (MFS) profile" evidence="7">
    <location>
        <begin position="1"/>
        <end position="217"/>
    </location>
</feature>
<keyword evidence="2 6" id="KW-0812">Transmembrane</keyword>